<dbReference type="EMBL" id="CP022192">
    <property type="protein sequence ID" value="AWI86489.1"/>
    <property type="molecule type" value="Genomic_DNA"/>
</dbReference>
<evidence type="ECO:0000256" key="7">
    <source>
        <dbReference type="ARBA" id="ARBA00023136"/>
    </source>
</evidence>
<dbReference type="GO" id="GO:0005886">
    <property type="term" value="C:plasma membrane"/>
    <property type="evidence" value="ECO:0007669"/>
    <property type="project" value="UniProtKB-SubCell"/>
</dbReference>
<dbReference type="GO" id="GO:0015740">
    <property type="term" value="P:C4-dicarboxylate transport"/>
    <property type="evidence" value="ECO:0007669"/>
    <property type="project" value="TreeGrafter"/>
</dbReference>
<dbReference type="InterPro" id="IPR055348">
    <property type="entry name" value="DctQ"/>
</dbReference>
<evidence type="ECO:0000256" key="4">
    <source>
        <dbReference type="ARBA" id="ARBA00022519"/>
    </source>
</evidence>
<evidence type="ECO:0000313" key="12">
    <source>
        <dbReference type="Proteomes" id="UP000244915"/>
    </source>
</evidence>
<comment type="function">
    <text evidence="9">Part of the tripartite ATP-independent periplasmic (TRAP) transport system.</text>
</comment>
<dbReference type="AlphaFoldDB" id="A0A2U8HKK2"/>
<keyword evidence="7 9" id="KW-0472">Membrane</keyword>
<evidence type="ECO:0000256" key="1">
    <source>
        <dbReference type="ARBA" id="ARBA00004429"/>
    </source>
</evidence>
<keyword evidence="11" id="KW-0614">Plasmid</keyword>
<comment type="subcellular location">
    <subcellularLocation>
        <location evidence="1 9">Cell inner membrane</location>
        <topology evidence="1 9">Multi-pass membrane protein</topology>
    </subcellularLocation>
</comment>
<evidence type="ECO:0000256" key="9">
    <source>
        <dbReference type="RuleBase" id="RU369079"/>
    </source>
</evidence>
<dbReference type="KEGG" id="ypac:CEW88_22260"/>
<accession>A0A2U8HKK2</accession>
<evidence type="ECO:0000256" key="6">
    <source>
        <dbReference type="ARBA" id="ARBA00022989"/>
    </source>
</evidence>
<sequence>MNCRNEGAHGMSQARRLTWVMRLCGGISAAALALLSILVVGDVVLRNTGLVRWSWLNELTEYLLTISTFTGAPWVLHNHGHVNVDVLLRTVSAAKARWLVKASNLFGGVISAILLVVAVRVTFDSYALGSLVFKNLIFPEWYLMTPMVLCFGLCTAEFLTRIVTGEVRI</sequence>
<keyword evidence="6 9" id="KW-1133">Transmembrane helix</keyword>
<feature type="domain" description="Tripartite ATP-independent periplasmic transporters DctQ component" evidence="10">
    <location>
        <begin position="36"/>
        <end position="164"/>
    </location>
</feature>
<protein>
    <recommendedName>
        <fullName evidence="9">TRAP transporter small permease protein</fullName>
    </recommendedName>
</protein>
<dbReference type="GO" id="GO:0022857">
    <property type="term" value="F:transmembrane transporter activity"/>
    <property type="evidence" value="ECO:0007669"/>
    <property type="project" value="UniProtKB-UniRule"/>
</dbReference>
<dbReference type="Pfam" id="PF04290">
    <property type="entry name" value="DctQ"/>
    <property type="match status" value="1"/>
</dbReference>
<gene>
    <name evidence="11" type="ORF">CEW88_22260</name>
</gene>
<name>A0A2U8HKK2_9RHOB</name>
<evidence type="ECO:0000313" key="11">
    <source>
        <dbReference type="EMBL" id="AWI86489.1"/>
    </source>
</evidence>
<evidence type="ECO:0000256" key="2">
    <source>
        <dbReference type="ARBA" id="ARBA00022448"/>
    </source>
</evidence>
<feature type="transmembrane region" description="Helical" evidence="9">
    <location>
        <begin position="98"/>
        <end position="121"/>
    </location>
</feature>
<feature type="transmembrane region" description="Helical" evidence="9">
    <location>
        <begin position="141"/>
        <end position="160"/>
    </location>
</feature>
<evidence type="ECO:0000256" key="8">
    <source>
        <dbReference type="ARBA" id="ARBA00038436"/>
    </source>
</evidence>
<organism evidence="11 12">
    <name type="scientific">Alloyangia pacifica</name>
    <dbReference type="NCBI Taxonomy" id="311180"/>
    <lineage>
        <taxon>Bacteria</taxon>
        <taxon>Pseudomonadati</taxon>
        <taxon>Pseudomonadota</taxon>
        <taxon>Alphaproteobacteria</taxon>
        <taxon>Rhodobacterales</taxon>
        <taxon>Roseobacteraceae</taxon>
        <taxon>Alloyangia</taxon>
    </lineage>
</organism>
<dbReference type="PANTHER" id="PTHR35011">
    <property type="entry name" value="2,3-DIKETO-L-GULONATE TRAP TRANSPORTER SMALL PERMEASE PROTEIN YIAM"/>
    <property type="match status" value="1"/>
</dbReference>
<comment type="similarity">
    <text evidence="8 9">Belongs to the TRAP transporter small permease family.</text>
</comment>
<keyword evidence="2 9" id="KW-0813">Transport</keyword>
<proteinExistence type="inferred from homology"/>
<comment type="subunit">
    <text evidence="9">The complex comprises the extracytoplasmic solute receptor protein and the two transmembrane proteins.</text>
</comment>
<evidence type="ECO:0000256" key="5">
    <source>
        <dbReference type="ARBA" id="ARBA00022692"/>
    </source>
</evidence>
<dbReference type="InterPro" id="IPR007387">
    <property type="entry name" value="TRAP_DctQ"/>
</dbReference>
<geneLocation type="plasmid" evidence="11 12">
    <name>unnamed2</name>
</geneLocation>
<keyword evidence="3" id="KW-1003">Cell membrane</keyword>
<dbReference type="Proteomes" id="UP000244915">
    <property type="component" value="Plasmid unnamed2"/>
</dbReference>
<feature type="transmembrane region" description="Helical" evidence="9">
    <location>
        <begin position="59"/>
        <end position="77"/>
    </location>
</feature>
<keyword evidence="5 9" id="KW-0812">Transmembrane</keyword>
<evidence type="ECO:0000256" key="3">
    <source>
        <dbReference type="ARBA" id="ARBA00022475"/>
    </source>
</evidence>
<dbReference type="PANTHER" id="PTHR35011:SF10">
    <property type="entry name" value="TRAP TRANSPORTER SMALL PERMEASE PROTEIN"/>
    <property type="match status" value="1"/>
</dbReference>
<evidence type="ECO:0000259" key="10">
    <source>
        <dbReference type="Pfam" id="PF04290"/>
    </source>
</evidence>
<reference evidence="11 12" key="1">
    <citation type="submission" date="2017-06" db="EMBL/GenBank/DDBJ databases">
        <title>Yangia sp. YSBP01 complete genome sequence.</title>
        <authorList>
            <person name="Woo J.-H."/>
            <person name="Kim H.-S."/>
        </authorList>
    </citation>
    <scope>NUCLEOTIDE SEQUENCE [LARGE SCALE GENOMIC DNA]</scope>
    <source>
        <strain evidence="11 12">YSBP01</strain>
        <plasmid evidence="11 12">unnamed2</plasmid>
    </source>
</reference>
<keyword evidence="4 9" id="KW-0997">Cell inner membrane</keyword>
<feature type="transmembrane region" description="Helical" evidence="9">
    <location>
        <begin position="20"/>
        <end position="39"/>
    </location>
</feature>